<organism evidence="1 2">
    <name type="scientific">Diplogelasinospora grovesii</name>
    <dbReference type="NCBI Taxonomy" id="303347"/>
    <lineage>
        <taxon>Eukaryota</taxon>
        <taxon>Fungi</taxon>
        <taxon>Dikarya</taxon>
        <taxon>Ascomycota</taxon>
        <taxon>Pezizomycotina</taxon>
        <taxon>Sordariomycetes</taxon>
        <taxon>Sordariomycetidae</taxon>
        <taxon>Sordariales</taxon>
        <taxon>Diplogelasinosporaceae</taxon>
        <taxon>Diplogelasinospora</taxon>
    </lineage>
</organism>
<reference evidence="2" key="1">
    <citation type="journal article" date="2023" name="Mol. Phylogenet. Evol.">
        <title>Genome-scale phylogeny and comparative genomics of the fungal order Sordariales.</title>
        <authorList>
            <person name="Hensen N."/>
            <person name="Bonometti L."/>
            <person name="Westerberg I."/>
            <person name="Brannstrom I.O."/>
            <person name="Guillou S."/>
            <person name="Cros-Aarteil S."/>
            <person name="Calhoun S."/>
            <person name="Haridas S."/>
            <person name="Kuo A."/>
            <person name="Mondo S."/>
            <person name="Pangilinan J."/>
            <person name="Riley R."/>
            <person name="LaButti K."/>
            <person name="Andreopoulos B."/>
            <person name="Lipzen A."/>
            <person name="Chen C."/>
            <person name="Yan M."/>
            <person name="Daum C."/>
            <person name="Ng V."/>
            <person name="Clum A."/>
            <person name="Steindorff A."/>
            <person name="Ohm R.A."/>
            <person name="Martin F."/>
            <person name="Silar P."/>
            <person name="Natvig D.O."/>
            <person name="Lalanne C."/>
            <person name="Gautier V."/>
            <person name="Ament-Velasquez S.L."/>
            <person name="Kruys A."/>
            <person name="Hutchinson M.I."/>
            <person name="Powell A.J."/>
            <person name="Barry K."/>
            <person name="Miller A.N."/>
            <person name="Grigoriev I.V."/>
            <person name="Debuchy R."/>
            <person name="Gladieux P."/>
            <person name="Hiltunen Thoren M."/>
            <person name="Johannesson H."/>
        </authorList>
    </citation>
    <scope>NUCLEOTIDE SEQUENCE [LARGE SCALE GENOMIC DNA]</scope>
    <source>
        <strain evidence="2">CBS 340.73</strain>
    </source>
</reference>
<dbReference type="AlphaFoldDB" id="A0AAN6MW41"/>
<accession>A0AAN6MW41</accession>
<sequence>MGLVEDFPRDPFTPSLRYAATCQTPITLPWGREFISLGTSLSVSREDGVKSKFLDKSLSAFSQTSLQRSRLVLESASGGDTSTAESTGVASSREHLDCSITGQIGGSFIGAKGRANYETSAANDASDVKFSFRTTYRGGMVRFLQEPAFSDEAVDLLRSSNDGRAAQQAFRDKYGEYYVAAYILGGSNATLMGGMAASAASSRDLTGSFTVTAFWVSKTKTFEEHERNATATAAATMAGYDSLQGCDEKQEAKDPTSYSNLMQFAGDNKGRGWRLAGRVEAKTAEMGLGAGGRSCISWGKCDEICREGLVVELLLLPYSGLRQYVEAFLGV</sequence>
<evidence type="ECO:0000313" key="1">
    <source>
        <dbReference type="EMBL" id="KAK3933941.1"/>
    </source>
</evidence>
<evidence type="ECO:0008006" key="3">
    <source>
        <dbReference type="Google" id="ProtNLM"/>
    </source>
</evidence>
<keyword evidence="2" id="KW-1185">Reference proteome</keyword>
<gene>
    <name evidence="1" type="ORF">QBC46DRAFT_274799</name>
</gene>
<protein>
    <recommendedName>
        <fullName evidence="3">MACPF domain-containing protein</fullName>
    </recommendedName>
</protein>
<evidence type="ECO:0000313" key="2">
    <source>
        <dbReference type="Proteomes" id="UP001303473"/>
    </source>
</evidence>
<proteinExistence type="predicted"/>
<dbReference type="Proteomes" id="UP001303473">
    <property type="component" value="Unassembled WGS sequence"/>
</dbReference>
<comment type="caution">
    <text evidence="1">The sequence shown here is derived from an EMBL/GenBank/DDBJ whole genome shotgun (WGS) entry which is preliminary data.</text>
</comment>
<name>A0AAN6MW41_9PEZI</name>
<dbReference type="EMBL" id="MU854046">
    <property type="protein sequence ID" value="KAK3933941.1"/>
    <property type="molecule type" value="Genomic_DNA"/>
</dbReference>